<dbReference type="Gene3D" id="2.60.120.200">
    <property type="match status" value="1"/>
</dbReference>
<evidence type="ECO:0000313" key="1">
    <source>
        <dbReference type="EMBL" id="EJL69155.1"/>
    </source>
</evidence>
<accession>J2JMR3</accession>
<dbReference type="GO" id="GO:0004553">
    <property type="term" value="F:hydrolase activity, hydrolyzing O-glycosyl compounds"/>
    <property type="evidence" value="ECO:0007669"/>
    <property type="project" value="UniProtKB-ARBA"/>
</dbReference>
<dbReference type="Pfam" id="PF13385">
    <property type="entry name" value="Laminin_G_3"/>
    <property type="match status" value="1"/>
</dbReference>
<evidence type="ECO:0008006" key="3">
    <source>
        <dbReference type="Google" id="ProtNLM"/>
    </source>
</evidence>
<dbReference type="InterPro" id="IPR013320">
    <property type="entry name" value="ConA-like_dom_sf"/>
</dbReference>
<organism evidence="1 2">
    <name type="scientific">Chryseobacterium populi</name>
    <dbReference type="NCBI Taxonomy" id="1144316"/>
    <lineage>
        <taxon>Bacteria</taxon>
        <taxon>Pseudomonadati</taxon>
        <taxon>Bacteroidota</taxon>
        <taxon>Flavobacteriia</taxon>
        <taxon>Flavobacteriales</taxon>
        <taxon>Weeksellaceae</taxon>
        <taxon>Chryseobacterium group</taxon>
        <taxon>Chryseobacterium</taxon>
    </lineage>
</organism>
<dbReference type="SUPFAM" id="SSF49899">
    <property type="entry name" value="Concanavalin A-like lectins/glucanases"/>
    <property type="match status" value="1"/>
</dbReference>
<reference evidence="1 2" key="1">
    <citation type="journal article" date="2012" name="J. Bacteriol.">
        <title>Twenty-one genome sequences from Pseudomonas species and 19 genome sequences from diverse bacteria isolated from the rhizosphere and endosphere of Populus deltoides.</title>
        <authorList>
            <person name="Brown S.D."/>
            <person name="Utturkar S.M."/>
            <person name="Klingeman D.M."/>
            <person name="Johnson C.M."/>
            <person name="Martin S.L."/>
            <person name="Land M.L."/>
            <person name="Lu T.Y."/>
            <person name="Schadt C.W."/>
            <person name="Doktycz M.J."/>
            <person name="Pelletier D.A."/>
        </authorList>
    </citation>
    <scope>NUCLEOTIDE SEQUENCE [LARGE SCALE GENOMIC DNA]</scope>
    <source>
        <strain evidence="1 2">CF314</strain>
    </source>
</reference>
<dbReference type="AlphaFoldDB" id="J2JMR3"/>
<name>J2JMR3_9FLAO</name>
<evidence type="ECO:0000313" key="2">
    <source>
        <dbReference type="Proteomes" id="UP000007509"/>
    </source>
</evidence>
<dbReference type="PATRIC" id="fig|1144316.3.peg.3368"/>
<dbReference type="EMBL" id="AKJY01000077">
    <property type="protein sequence ID" value="EJL69155.1"/>
    <property type="molecule type" value="Genomic_DNA"/>
</dbReference>
<proteinExistence type="predicted"/>
<comment type="caution">
    <text evidence="1">The sequence shown here is derived from an EMBL/GenBank/DDBJ whole genome shotgun (WGS) entry which is preliminary data.</text>
</comment>
<dbReference type="OrthoDB" id="9814380at2"/>
<dbReference type="Proteomes" id="UP000007509">
    <property type="component" value="Unassembled WGS sequence"/>
</dbReference>
<keyword evidence="2" id="KW-1185">Reference proteome</keyword>
<dbReference type="RefSeq" id="WP_007845717.1">
    <property type="nucleotide sequence ID" value="NZ_AKJY01000077.1"/>
</dbReference>
<dbReference type="GO" id="GO:0005975">
    <property type="term" value="P:carbohydrate metabolic process"/>
    <property type="evidence" value="ECO:0007669"/>
    <property type="project" value="UniProtKB-ARBA"/>
</dbReference>
<protein>
    <recommendedName>
        <fullName evidence="3">LamG-like jellyroll fold domain-containing protein</fullName>
    </recommendedName>
</protein>
<gene>
    <name evidence="1" type="ORF">PMI13_03350</name>
</gene>
<sequence>MKNINLIKSIGAAFLFGLMNLSCEDSIDKDNPPIPYASIGGYQNSDEVATDNLISKISFDEGSITDAKNGVINGFVSATGTSFDVGFKGKAYKGSTTGFITYNDVSDKIKNVKSFTQAMWIKTSVHTGGAQCLFMLPKTTDFWGNIFVLIEGSTDGKMLVKFHIQKDVTPSIPWAGQFIETGGSNKLENMYGNWKHMVWTYDATSSMFSLYIDGTKIQLPDSITKRFTNDPTQGGVALGPLSNSNVSKFVIGGYQQHLGTPWGAPDGWMLTYTGMMDEFRMYDKALSAGEIDALYKLEKDGR</sequence>